<evidence type="ECO:0000256" key="4">
    <source>
        <dbReference type="ARBA" id="ARBA00022801"/>
    </source>
</evidence>
<sequence>MRANVAPHSIGISPYFHLNRPLTRNSLQSIRHGLRLAQRADDQTPTETAHGGGEAAVLIPLANVQGVPGILLEVRGKTLRTFPGGRVDDTDASRMITALRETHEELGIEPRNIEILGHIGPPELNLRGNMLVYPFVGFVHADSSTAVTDDEPLPSCDLADLRKNLSQPEVDAVFHLPFSALASPARLRSSMFRGHRPYWAVGAADLVSERPSEPVLAPKGAALEDDSEIGAGKYGSLEVWGLTGWYLFLLMKRLQLYNSQSNV</sequence>
<dbReference type="PANTHER" id="PTHR12992">
    <property type="entry name" value="NUDIX HYDROLASE"/>
    <property type="match status" value="1"/>
</dbReference>
<comment type="cofactor">
    <cofactor evidence="1">
        <name>Mn(2+)</name>
        <dbReference type="ChEBI" id="CHEBI:29035"/>
    </cofactor>
</comment>
<evidence type="ECO:0000313" key="9">
    <source>
        <dbReference type="Proteomes" id="UP000799118"/>
    </source>
</evidence>
<evidence type="ECO:0000256" key="1">
    <source>
        <dbReference type="ARBA" id="ARBA00001936"/>
    </source>
</evidence>
<keyword evidence="9" id="KW-1185">Reference proteome</keyword>
<keyword evidence="6" id="KW-0464">Manganese</keyword>
<dbReference type="EMBL" id="ML769463">
    <property type="protein sequence ID" value="KAE9399870.1"/>
    <property type="molecule type" value="Genomic_DNA"/>
</dbReference>
<dbReference type="GO" id="GO:0046872">
    <property type="term" value="F:metal ion binding"/>
    <property type="evidence" value="ECO:0007669"/>
    <property type="project" value="UniProtKB-KW"/>
</dbReference>
<dbReference type="InterPro" id="IPR015797">
    <property type="entry name" value="NUDIX_hydrolase-like_dom_sf"/>
</dbReference>
<feature type="domain" description="Nudix hydrolase" evidence="7">
    <location>
        <begin position="52"/>
        <end position="202"/>
    </location>
</feature>
<dbReference type="OrthoDB" id="206213at2759"/>
<name>A0A6A4HQ50_9AGAR</name>
<evidence type="ECO:0000313" key="8">
    <source>
        <dbReference type="EMBL" id="KAE9399870.1"/>
    </source>
</evidence>
<evidence type="ECO:0000256" key="3">
    <source>
        <dbReference type="ARBA" id="ARBA00022723"/>
    </source>
</evidence>
<evidence type="ECO:0000259" key="7">
    <source>
        <dbReference type="PROSITE" id="PS51462"/>
    </source>
</evidence>
<keyword evidence="3" id="KW-0479">Metal-binding</keyword>
<dbReference type="CDD" id="cd03426">
    <property type="entry name" value="NUDIX_CoAse_Nudt7"/>
    <property type="match status" value="1"/>
</dbReference>
<dbReference type="PROSITE" id="PS51462">
    <property type="entry name" value="NUDIX"/>
    <property type="match status" value="1"/>
</dbReference>
<dbReference type="Proteomes" id="UP000799118">
    <property type="component" value="Unassembled WGS sequence"/>
</dbReference>
<reference evidence="8" key="1">
    <citation type="journal article" date="2019" name="Environ. Microbiol.">
        <title>Fungal ecological strategies reflected in gene transcription - a case study of two litter decomposers.</title>
        <authorList>
            <person name="Barbi F."/>
            <person name="Kohler A."/>
            <person name="Barry K."/>
            <person name="Baskaran P."/>
            <person name="Daum C."/>
            <person name="Fauchery L."/>
            <person name="Ihrmark K."/>
            <person name="Kuo A."/>
            <person name="LaButti K."/>
            <person name="Lipzen A."/>
            <person name="Morin E."/>
            <person name="Grigoriev I.V."/>
            <person name="Henrissat B."/>
            <person name="Lindahl B."/>
            <person name="Martin F."/>
        </authorList>
    </citation>
    <scope>NUCLEOTIDE SEQUENCE</scope>
    <source>
        <strain evidence="8">JB14</strain>
    </source>
</reference>
<dbReference type="Gene3D" id="3.90.79.10">
    <property type="entry name" value="Nucleoside Triphosphate Pyrophosphohydrolase"/>
    <property type="match status" value="1"/>
</dbReference>
<accession>A0A6A4HQ50</accession>
<evidence type="ECO:0000256" key="2">
    <source>
        <dbReference type="ARBA" id="ARBA00001946"/>
    </source>
</evidence>
<dbReference type="GO" id="GO:0015938">
    <property type="term" value="P:coenzyme A catabolic process"/>
    <property type="evidence" value="ECO:0007669"/>
    <property type="project" value="TreeGrafter"/>
</dbReference>
<dbReference type="GO" id="GO:0010945">
    <property type="term" value="F:coenzyme A diphosphatase activity"/>
    <property type="evidence" value="ECO:0007669"/>
    <property type="project" value="InterPro"/>
</dbReference>
<dbReference type="Pfam" id="PF00293">
    <property type="entry name" value="NUDIX"/>
    <property type="match status" value="1"/>
</dbReference>
<comment type="cofactor">
    <cofactor evidence="2">
        <name>Mg(2+)</name>
        <dbReference type="ChEBI" id="CHEBI:18420"/>
    </cofactor>
</comment>
<organism evidence="8 9">
    <name type="scientific">Gymnopus androsaceus JB14</name>
    <dbReference type="NCBI Taxonomy" id="1447944"/>
    <lineage>
        <taxon>Eukaryota</taxon>
        <taxon>Fungi</taxon>
        <taxon>Dikarya</taxon>
        <taxon>Basidiomycota</taxon>
        <taxon>Agaricomycotina</taxon>
        <taxon>Agaricomycetes</taxon>
        <taxon>Agaricomycetidae</taxon>
        <taxon>Agaricales</taxon>
        <taxon>Marasmiineae</taxon>
        <taxon>Omphalotaceae</taxon>
        <taxon>Gymnopus</taxon>
    </lineage>
</organism>
<dbReference type="SUPFAM" id="SSF55811">
    <property type="entry name" value="Nudix"/>
    <property type="match status" value="1"/>
</dbReference>
<proteinExistence type="predicted"/>
<protein>
    <recommendedName>
        <fullName evidence="7">Nudix hydrolase domain-containing protein</fullName>
    </recommendedName>
</protein>
<dbReference type="PANTHER" id="PTHR12992:SF24">
    <property type="entry name" value="PEROXISOMAL COENZYME A DIPHOSPHATASE NUDT7"/>
    <property type="match status" value="1"/>
</dbReference>
<keyword evidence="4" id="KW-0378">Hydrolase</keyword>
<keyword evidence="5" id="KW-0460">Magnesium</keyword>
<dbReference type="InterPro" id="IPR000086">
    <property type="entry name" value="NUDIX_hydrolase_dom"/>
</dbReference>
<evidence type="ECO:0000256" key="6">
    <source>
        <dbReference type="ARBA" id="ARBA00023211"/>
    </source>
</evidence>
<dbReference type="AlphaFoldDB" id="A0A6A4HQ50"/>
<gene>
    <name evidence="8" type="ORF">BT96DRAFT_1019187</name>
</gene>
<evidence type="ECO:0000256" key="5">
    <source>
        <dbReference type="ARBA" id="ARBA00022842"/>
    </source>
</evidence>
<dbReference type="InterPro" id="IPR045121">
    <property type="entry name" value="CoAse"/>
</dbReference>